<keyword evidence="5 9" id="KW-1133">Transmembrane helix</keyword>
<evidence type="ECO:0000313" key="10">
    <source>
        <dbReference type="EMBL" id="KAJ6629548.1"/>
    </source>
</evidence>
<feature type="transmembrane region" description="Helical" evidence="9">
    <location>
        <begin position="234"/>
        <end position="251"/>
    </location>
</feature>
<keyword evidence="3 9" id="KW-0812">Transmembrane</keyword>
<evidence type="ECO:0000256" key="3">
    <source>
        <dbReference type="ARBA" id="ARBA00022692"/>
    </source>
</evidence>
<evidence type="ECO:0000313" key="11">
    <source>
        <dbReference type="EMBL" id="KAJ6639091.1"/>
    </source>
</evidence>
<dbReference type="OrthoDB" id="509138at2759"/>
<feature type="transmembrane region" description="Helical" evidence="9">
    <location>
        <begin position="171"/>
        <end position="192"/>
    </location>
</feature>
<keyword evidence="6 9" id="KW-0472">Membrane</keyword>
<feature type="region of interest" description="Disordered" evidence="8">
    <location>
        <begin position="365"/>
        <end position="428"/>
    </location>
</feature>
<evidence type="ECO:0000256" key="7">
    <source>
        <dbReference type="ARBA" id="ARBA00023242"/>
    </source>
</evidence>
<dbReference type="EMBL" id="WJQU01002900">
    <property type="protein sequence ID" value="KAJ6629548.1"/>
    <property type="molecule type" value="Genomic_DNA"/>
</dbReference>
<evidence type="ECO:0000256" key="4">
    <source>
        <dbReference type="ARBA" id="ARBA00022729"/>
    </source>
</evidence>
<organism evidence="11 12">
    <name type="scientific">Pseudolycoriella hygida</name>
    <dbReference type="NCBI Taxonomy" id="35572"/>
    <lineage>
        <taxon>Eukaryota</taxon>
        <taxon>Metazoa</taxon>
        <taxon>Ecdysozoa</taxon>
        <taxon>Arthropoda</taxon>
        <taxon>Hexapoda</taxon>
        <taxon>Insecta</taxon>
        <taxon>Pterygota</taxon>
        <taxon>Neoptera</taxon>
        <taxon>Endopterygota</taxon>
        <taxon>Diptera</taxon>
        <taxon>Nematocera</taxon>
        <taxon>Sciaroidea</taxon>
        <taxon>Sciaridae</taxon>
        <taxon>Pseudolycoriella</taxon>
    </lineage>
</organism>
<evidence type="ECO:0000313" key="12">
    <source>
        <dbReference type="Proteomes" id="UP001151699"/>
    </source>
</evidence>
<dbReference type="EMBL" id="WJQU01000003">
    <property type="protein sequence ID" value="KAJ6639091.1"/>
    <property type="molecule type" value="Genomic_DNA"/>
</dbReference>
<evidence type="ECO:0000256" key="6">
    <source>
        <dbReference type="ARBA" id="ARBA00023136"/>
    </source>
</evidence>
<protein>
    <submittedName>
        <fullName evidence="11">Nuclear envelope integral membrane protein 1b</fullName>
    </submittedName>
</protein>
<name>A0A9Q0S0B0_9DIPT</name>
<keyword evidence="12" id="KW-1185">Reference proteome</keyword>
<dbReference type="AlphaFoldDB" id="A0A9Q0S0B0"/>
<accession>A0A9Q0S0B0</accession>
<comment type="caution">
    <text evidence="11">The sequence shown here is derived from an EMBL/GenBank/DDBJ whole genome shotgun (WGS) entry which is preliminary data.</text>
</comment>
<evidence type="ECO:0000256" key="8">
    <source>
        <dbReference type="SAM" id="MobiDB-lite"/>
    </source>
</evidence>
<evidence type="ECO:0000256" key="1">
    <source>
        <dbReference type="ARBA" id="ARBA00004575"/>
    </source>
</evidence>
<dbReference type="Proteomes" id="UP001151699">
    <property type="component" value="Chromosome X"/>
</dbReference>
<evidence type="ECO:0000256" key="5">
    <source>
        <dbReference type="ARBA" id="ARBA00022989"/>
    </source>
</evidence>
<reference evidence="11" key="1">
    <citation type="submission" date="2022-07" db="EMBL/GenBank/DDBJ databases">
        <authorList>
            <person name="Trinca V."/>
            <person name="Uliana J.V.C."/>
            <person name="Torres T.T."/>
            <person name="Ward R.J."/>
            <person name="Monesi N."/>
        </authorList>
    </citation>
    <scope>NUCLEOTIDE SEQUENCE</scope>
    <source>
        <strain evidence="11">HSMRA1968</strain>
        <tissue evidence="11">Whole embryos</tissue>
    </source>
</reference>
<dbReference type="GO" id="GO:0005637">
    <property type="term" value="C:nuclear inner membrane"/>
    <property type="evidence" value="ECO:0007669"/>
    <property type="project" value="UniProtKB-SubCell"/>
</dbReference>
<keyword evidence="7" id="KW-0539">Nucleus</keyword>
<dbReference type="PANTHER" id="PTHR13598">
    <property type="entry name" value="AT07567P-RELATED"/>
    <property type="match status" value="1"/>
</dbReference>
<comment type="subcellular location">
    <subcellularLocation>
        <location evidence="1">Nucleus inner membrane</location>
        <topology evidence="1">Multi-pass membrane protein</topology>
        <orientation evidence="1">Nucleoplasmic side</orientation>
    </subcellularLocation>
</comment>
<sequence length="428" mass="49728">MIQPGSPIEYITNQRSGFFTTDLQIYCYPGTSKSLSAVFQSINVELHLDNDDFVWYEGATQEIVRTHYDNQRSIFSFNFLNTRKRKLINLNPFNQTCVGIETAHPYKISLNLIRIDFWKVVLMALGLLLFFAASQFSETPVFYYTTGILLGIVASLLIVVYFLAKLFPKKPMMYSVMAGGSALAVYFTQLLWDNVQVILFNYQTYVFWYIVVTGFISFVICYRLGPPKNQRSKNLIKWGLQIVAVIMIYFSSQFQEASVGVILLTIVIYYFPVQYLYVVRRYWRRKFPPRIRLLTNEEYYEQTARETTKALDELKRFCSSPESQPWRTMTKLKDPRRFASFMEGQPHLLDSEILEYESLSHISNTDISNDEEDDESEEEAIHMPTPLRQTFSGRMFGREPSSARTSTPILNGRVKHPLNGIEISDDDE</sequence>
<feature type="transmembrane region" description="Helical" evidence="9">
    <location>
        <begin position="204"/>
        <end position="222"/>
    </location>
</feature>
<gene>
    <name evidence="11" type="primary">nemp1b_0</name>
    <name evidence="10" type="synonym">nemp1b_1</name>
    <name evidence="11" type="ORF">Bhyg_11830</name>
    <name evidence="10" type="ORF">Bhyg_17672</name>
</gene>
<feature type="transmembrane region" description="Helical" evidence="9">
    <location>
        <begin position="142"/>
        <end position="164"/>
    </location>
</feature>
<feature type="transmembrane region" description="Helical" evidence="9">
    <location>
        <begin position="257"/>
        <end position="278"/>
    </location>
</feature>
<evidence type="ECO:0000256" key="2">
    <source>
        <dbReference type="ARBA" id="ARBA00005748"/>
    </source>
</evidence>
<keyword evidence="4" id="KW-0732">Signal</keyword>
<comment type="similarity">
    <text evidence="2">Belongs to the NEMP family.</text>
</comment>
<dbReference type="InterPro" id="IPR019358">
    <property type="entry name" value="NEMP_fam"/>
</dbReference>
<proteinExistence type="inferred from homology"/>
<evidence type="ECO:0000256" key="9">
    <source>
        <dbReference type="SAM" id="Phobius"/>
    </source>
</evidence>
<feature type="transmembrane region" description="Helical" evidence="9">
    <location>
        <begin position="117"/>
        <end position="136"/>
    </location>
</feature>
<dbReference type="PANTHER" id="PTHR13598:SF1">
    <property type="entry name" value="AT07567P-RELATED"/>
    <property type="match status" value="1"/>
</dbReference>
<feature type="compositionally biased region" description="Acidic residues" evidence="8">
    <location>
        <begin position="368"/>
        <end position="378"/>
    </location>
</feature>
<dbReference type="Pfam" id="PF10225">
    <property type="entry name" value="NEMP"/>
    <property type="match status" value="1"/>
</dbReference>